<dbReference type="AlphaFoldDB" id="A0A0W0TQJ1"/>
<dbReference type="InterPro" id="IPR041532">
    <property type="entry name" value="RlmI-like_PUA"/>
</dbReference>
<evidence type="ECO:0000259" key="9">
    <source>
        <dbReference type="SMART" id="SM00359"/>
    </source>
</evidence>
<dbReference type="CDD" id="cd11572">
    <property type="entry name" value="RlmI_M_like"/>
    <property type="match status" value="1"/>
</dbReference>
<organism evidence="10 11">
    <name type="scientific">Legionella erythra</name>
    <dbReference type="NCBI Taxonomy" id="448"/>
    <lineage>
        <taxon>Bacteria</taxon>
        <taxon>Pseudomonadati</taxon>
        <taxon>Pseudomonadota</taxon>
        <taxon>Gammaproteobacteria</taxon>
        <taxon>Legionellales</taxon>
        <taxon>Legionellaceae</taxon>
        <taxon>Legionella</taxon>
    </lineage>
</organism>
<dbReference type="Proteomes" id="UP000054773">
    <property type="component" value="Unassembled WGS sequence"/>
</dbReference>
<comment type="subcellular location">
    <subcellularLocation>
        <location evidence="1">Cytoplasm</location>
    </subcellularLocation>
</comment>
<evidence type="ECO:0000313" key="11">
    <source>
        <dbReference type="Proteomes" id="UP000054773"/>
    </source>
</evidence>
<dbReference type="STRING" id="448.Lery_0993"/>
<evidence type="ECO:0000256" key="8">
    <source>
        <dbReference type="ARBA" id="ARBA00038091"/>
    </source>
</evidence>
<evidence type="ECO:0000256" key="7">
    <source>
        <dbReference type="ARBA" id="ARBA00022884"/>
    </source>
</evidence>
<dbReference type="SMART" id="SM00359">
    <property type="entry name" value="PUA"/>
    <property type="match status" value="1"/>
</dbReference>
<sequence>MNASVVLEQSKQSSIVRGHPWIFPKAIAKTAGHLQTGELVSILSAEGELIGTGVYNEHSLYRVRVLALAFEKIDCSSFKTILKHRLRQAVTLRRALNLPNAETNAYRLFNSEADGLSGLTIDCFNTYCAVSSSAYWVELHRQDIITVLQEVMSCDEVIWLSQSKPLSQDGWEGDAEPVNPKMTEIVEGGVRFEIDFSTAQKTGLFIDQRENHQRIAALAKGKTVLDLYSYTGGFALHAAKAGARKVTAVDSSKTAIEQAMRNARLNAVDQVEWIAADARNYLAQAGDYDLIILDPPKLVPSKRDLNRAKNYYRFLHREVFKAMKPGALLMTCNCSSALSAQEFAALAASQAAMVGKQVRLLGVFGPASCHPTRPSFPEGNYLTAVLLAVV</sequence>
<proteinExistence type="inferred from homology"/>
<evidence type="ECO:0000256" key="5">
    <source>
        <dbReference type="ARBA" id="ARBA00022679"/>
    </source>
</evidence>
<keyword evidence="5 10" id="KW-0808">Transferase</keyword>
<dbReference type="Gene3D" id="3.40.50.150">
    <property type="entry name" value="Vaccinia Virus protein VP39"/>
    <property type="match status" value="1"/>
</dbReference>
<evidence type="ECO:0000256" key="6">
    <source>
        <dbReference type="ARBA" id="ARBA00022691"/>
    </source>
</evidence>
<dbReference type="Gene3D" id="2.30.130.10">
    <property type="entry name" value="PUA domain"/>
    <property type="match status" value="1"/>
</dbReference>
<dbReference type="GO" id="GO:0003723">
    <property type="term" value="F:RNA binding"/>
    <property type="evidence" value="ECO:0007669"/>
    <property type="project" value="UniProtKB-KW"/>
</dbReference>
<dbReference type="PATRIC" id="fig|448.7.peg.1041"/>
<keyword evidence="11" id="KW-1185">Reference proteome</keyword>
<dbReference type="Pfam" id="PF10672">
    <property type="entry name" value="Methyltrans_SAM"/>
    <property type="match status" value="1"/>
</dbReference>
<accession>A0A0W0TQJ1</accession>
<dbReference type="PANTHER" id="PTHR42873:SF1">
    <property type="entry name" value="S-ADENOSYLMETHIONINE-DEPENDENT METHYLTRANSFERASE DOMAIN-CONTAINING PROTEIN"/>
    <property type="match status" value="1"/>
</dbReference>
<protein>
    <submittedName>
        <fullName evidence="10">SAM-dependent methyltransferase</fullName>
    </submittedName>
</protein>
<keyword evidence="7" id="KW-0694">RNA-binding</keyword>
<dbReference type="InterPro" id="IPR015947">
    <property type="entry name" value="PUA-like_sf"/>
</dbReference>
<keyword evidence="3" id="KW-0698">rRNA processing</keyword>
<dbReference type="OrthoDB" id="9805492at2"/>
<dbReference type="PROSITE" id="PS50890">
    <property type="entry name" value="PUA"/>
    <property type="match status" value="1"/>
</dbReference>
<keyword evidence="6" id="KW-0949">S-adenosyl-L-methionine</keyword>
<dbReference type="EMBL" id="LNYA01000023">
    <property type="protein sequence ID" value="KTC97939.1"/>
    <property type="molecule type" value="Genomic_DNA"/>
</dbReference>
<dbReference type="RefSeq" id="WP_058526159.1">
    <property type="nucleotide sequence ID" value="NZ_CAAAHY010000006.1"/>
</dbReference>
<dbReference type="InterPro" id="IPR029063">
    <property type="entry name" value="SAM-dependent_MTases_sf"/>
</dbReference>
<evidence type="ECO:0000256" key="1">
    <source>
        <dbReference type="ARBA" id="ARBA00004496"/>
    </source>
</evidence>
<dbReference type="GO" id="GO:0005737">
    <property type="term" value="C:cytoplasm"/>
    <property type="evidence" value="ECO:0007669"/>
    <property type="project" value="UniProtKB-SubCell"/>
</dbReference>
<dbReference type="InterPro" id="IPR036974">
    <property type="entry name" value="PUA_sf"/>
</dbReference>
<dbReference type="GO" id="GO:0006364">
    <property type="term" value="P:rRNA processing"/>
    <property type="evidence" value="ECO:0007669"/>
    <property type="project" value="UniProtKB-KW"/>
</dbReference>
<dbReference type="GO" id="GO:0008168">
    <property type="term" value="F:methyltransferase activity"/>
    <property type="evidence" value="ECO:0007669"/>
    <property type="project" value="UniProtKB-KW"/>
</dbReference>
<dbReference type="InterPro" id="IPR002478">
    <property type="entry name" value="PUA"/>
</dbReference>
<reference evidence="10 11" key="1">
    <citation type="submission" date="2015-11" db="EMBL/GenBank/DDBJ databases">
        <title>Genomic analysis of 38 Legionella species identifies large and diverse effector repertoires.</title>
        <authorList>
            <person name="Burstein D."/>
            <person name="Amaro F."/>
            <person name="Zusman T."/>
            <person name="Lifshitz Z."/>
            <person name="Cohen O."/>
            <person name="Gilbert J.A."/>
            <person name="Pupko T."/>
            <person name="Shuman H.A."/>
            <person name="Segal G."/>
        </authorList>
    </citation>
    <scope>NUCLEOTIDE SEQUENCE [LARGE SCALE GENOMIC DNA]</scope>
    <source>
        <strain evidence="10 11">SE-32A-C8</strain>
    </source>
</reference>
<dbReference type="Gene3D" id="3.30.750.80">
    <property type="entry name" value="RNA methyltransferase domain (HRMD) like"/>
    <property type="match status" value="1"/>
</dbReference>
<dbReference type="CDD" id="cd21153">
    <property type="entry name" value="PUA_RlmI"/>
    <property type="match status" value="1"/>
</dbReference>
<dbReference type="SUPFAM" id="SSF88697">
    <property type="entry name" value="PUA domain-like"/>
    <property type="match status" value="1"/>
</dbReference>
<evidence type="ECO:0000256" key="2">
    <source>
        <dbReference type="ARBA" id="ARBA00022490"/>
    </source>
</evidence>
<comment type="similarity">
    <text evidence="8">Belongs to the methyltransferase superfamily. RlmI family.</text>
</comment>
<gene>
    <name evidence="10" type="ORF">Lery_0993</name>
</gene>
<dbReference type="Pfam" id="PF17785">
    <property type="entry name" value="PUA_3"/>
    <property type="match status" value="1"/>
</dbReference>
<evidence type="ECO:0000256" key="3">
    <source>
        <dbReference type="ARBA" id="ARBA00022552"/>
    </source>
</evidence>
<dbReference type="GO" id="GO:0032259">
    <property type="term" value="P:methylation"/>
    <property type="evidence" value="ECO:0007669"/>
    <property type="project" value="UniProtKB-KW"/>
</dbReference>
<keyword evidence="2" id="KW-0963">Cytoplasm</keyword>
<keyword evidence="4 10" id="KW-0489">Methyltransferase</keyword>
<dbReference type="PANTHER" id="PTHR42873">
    <property type="entry name" value="RIBOSOMAL RNA LARGE SUBUNIT METHYLTRANSFERASE"/>
    <property type="match status" value="1"/>
</dbReference>
<dbReference type="InterPro" id="IPR019614">
    <property type="entry name" value="SAM-dep_methyl-trfase"/>
</dbReference>
<dbReference type="CDD" id="cd02440">
    <property type="entry name" value="AdoMet_MTases"/>
    <property type="match status" value="1"/>
</dbReference>
<evidence type="ECO:0000313" key="10">
    <source>
        <dbReference type="EMBL" id="KTC97939.1"/>
    </source>
</evidence>
<comment type="caution">
    <text evidence="10">The sequence shown here is derived from an EMBL/GenBank/DDBJ whole genome shotgun (WGS) entry which is preliminary data.</text>
</comment>
<dbReference type="SUPFAM" id="SSF53335">
    <property type="entry name" value="S-adenosyl-L-methionine-dependent methyltransferases"/>
    <property type="match status" value="1"/>
</dbReference>
<name>A0A0W0TQJ1_LEGER</name>
<evidence type="ECO:0000256" key="4">
    <source>
        <dbReference type="ARBA" id="ARBA00022603"/>
    </source>
</evidence>
<feature type="domain" description="PUA" evidence="9">
    <location>
        <begin position="3"/>
        <end position="77"/>
    </location>
</feature>